<dbReference type="InterPro" id="IPR001902">
    <property type="entry name" value="SLC26A/SulP_fam"/>
</dbReference>
<dbReference type="Gene3D" id="3.30.750.24">
    <property type="entry name" value="STAS domain"/>
    <property type="match status" value="1"/>
</dbReference>
<dbReference type="InterPro" id="IPR036513">
    <property type="entry name" value="STAS_dom_sf"/>
</dbReference>
<dbReference type="STRING" id="1229780.BN381_250029"/>
<dbReference type="Pfam" id="PF01740">
    <property type="entry name" value="STAS"/>
    <property type="match status" value="1"/>
</dbReference>
<dbReference type="RefSeq" id="WP_012226261.1">
    <property type="nucleotide sequence ID" value="NZ_HG422565.1"/>
</dbReference>
<gene>
    <name evidence="7" type="ORF">BN381_250029</name>
</gene>
<dbReference type="InterPro" id="IPR002645">
    <property type="entry name" value="STAS_dom"/>
</dbReference>
<dbReference type="InterPro" id="IPR011547">
    <property type="entry name" value="SLC26A/SulP_dom"/>
</dbReference>
<reference evidence="7 8" key="1">
    <citation type="journal article" date="2013" name="ISME J.">
        <title>Metabolic model for the filamentous 'Candidatus Microthrix parvicella' based on genomic and metagenomic analyses.</title>
        <authorList>
            <person name="Jon McIlroy S."/>
            <person name="Kristiansen R."/>
            <person name="Albertsen M."/>
            <person name="Michael Karst S."/>
            <person name="Rossetti S."/>
            <person name="Lund Nielsen J."/>
            <person name="Tandoi V."/>
            <person name="James Seviour R."/>
            <person name="Nielsen P.H."/>
        </authorList>
    </citation>
    <scope>NUCLEOTIDE SEQUENCE [LARGE SCALE GENOMIC DNA]</scope>
    <source>
        <strain evidence="7 8">RN1</strain>
    </source>
</reference>
<evidence type="ECO:0000313" key="7">
    <source>
        <dbReference type="EMBL" id="CCM63536.1"/>
    </source>
</evidence>
<accession>R4Z2M1</accession>
<dbReference type="PANTHER" id="PTHR11814">
    <property type="entry name" value="SULFATE TRANSPORTER"/>
    <property type="match status" value="1"/>
</dbReference>
<keyword evidence="8" id="KW-1185">Reference proteome</keyword>
<evidence type="ECO:0000256" key="5">
    <source>
        <dbReference type="SAM" id="Phobius"/>
    </source>
</evidence>
<name>R4Z2M1_9ACTN</name>
<dbReference type="GO" id="GO:0016020">
    <property type="term" value="C:membrane"/>
    <property type="evidence" value="ECO:0007669"/>
    <property type="project" value="UniProtKB-SubCell"/>
</dbReference>
<feature type="transmembrane region" description="Helical" evidence="5">
    <location>
        <begin position="337"/>
        <end position="357"/>
    </location>
</feature>
<feature type="transmembrane region" description="Helical" evidence="5">
    <location>
        <begin position="394"/>
        <end position="417"/>
    </location>
</feature>
<sequence length="572" mass="58966">MTEPTGQLQRQRVAVLGSLNATLRRRFSRSTMRGDLLAALVVTALMVPQSLGYAALAGAPVQTGLYALPLALGVYAFVGSSPQLIVGPVSTVSVLTGSIVASHGAKSPQEALALVTALAIISGLILMIAGLLRLGWVADFLSKPIVTGFVFGLSILIVVGEIPTLLGLPRGSGNFFGRVSGIAGHLGEIQPKNAAVGAVALAVLFLGPRIKSVVPWGLVVVIGGLVVAKFVDFPAAGIAEIGKVPSGLPGLAIPDLSVGDMGGLLASGAALAMVGLAESLSAARLFASQNGYHVDANRELIGTGAANVAAGFSGGIGVGGSLSKTAAADNSGGRSPLTSLATMGLVVVVVLFFAPSLGGLPKVVLSAVVVHAVWPLMDLNALARYRSIRRNDFVGALAALVGVLVLGTLYGLLAAIAQSILGLIYRTSRIEVDVLGKVRSEKAAWGSVDRNPKNPTVNGIMVLRLTKPLFWVNAAAAVELITTEIEAEPDTEAVIINMEATNQLDTTSADALGELIGHLHRHGIDVHLVRVIYPTRQVLEASGVHDILGPDHMWRTISQGVKAAKKARKANE</sequence>
<keyword evidence="4 5" id="KW-0472">Membrane</keyword>
<evidence type="ECO:0000256" key="4">
    <source>
        <dbReference type="ARBA" id="ARBA00023136"/>
    </source>
</evidence>
<evidence type="ECO:0000256" key="3">
    <source>
        <dbReference type="ARBA" id="ARBA00022989"/>
    </source>
</evidence>
<dbReference type="GO" id="GO:0055085">
    <property type="term" value="P:transmembrane transport"/>
    <property type="evidence" value="ECO:0007669"/>
    <property type="project" value="InterPro"/>
</dbReference>
<keyword evidence="2 5" id="KW-0812">Transmembrane</keyword>
<comment type="subcellular location">
    <subcellularLocation>
        <location evidence="1">Membrane</location>
        <topology evidence="1">Multi-pass membrane protein</topology>
    </subcellularLocation>
</comment>
<comment type="caution">
    <text evidence="7">The sequence shown here is derived from an EMBL/GenBank/DDBJ whole genome shotgun (WGS) entry which is preliminary data.</text>
</comment>
<feature type="transmembrane region" description="Helical" evidence="5">
    <location>
        <begin position="34"/>
        <end position="55"/>
    </location>
</feature>
<feature type="transmembrane region" description="Helical" evidence="5">
    <location>
        <begin position="85"/>
        <end position="105"/>
    </location>
</feature>
<feature type="domain" description="STAS" evidence="6">
    <location>
        <begin position="450"/>
        <end position="564"/>
    </location>
</feature>
<proteinExistence type="predicted"/>
<dbReference type="SUPFAM" id="SSF52091">
    <property type="entry name" value="SpoIIaa-like"/>
    <property type="match status" value="1"/>
</dbReference>
<evidence type="ECO:0000256" key="2">
    <source>
        <dbReference type="ARBA" id="ARBA00022692"/>
    </source>
</evidence>
<evidence type="ECO:0000259" key="6">
    <source>
        <dbReference type="PROSITE" id="PS50801"/>
    </source>
</evidence>
<dbReference type="eggNOG" id="COG0659">
    <property type="taxonomic scope" value="Bacteria"/>
</dbReference>
<dbReference type="Proteomes" id="UP000018291">
    <property type="component" value="Unassembled WGS sequence"/>
</dbReference>
<feature type="transmembrane region" description="Helical" evidence="5">
    <location>
        <begin position="111"/>
        <end position="132"/>
    </location>
</feature>
<feature type="transmembrane region" description="Helical" evidence="5">
    <location>
        <begin position="144"/>
        <end position="169"/>
    </location>
</feature>
<feature type="transmembrane region" description="Helical" evidence="5">
    <location>
        <begin position="251"/>
        <end position="276"/>
    </location>
</feature>
<evidence type="ECO:0000256" key="1">
    <source>
        <dbReference type="ARBA" id="ARBA00004141"/>
    </source>
</evidence>
<dbReference type="AlphaFoldDB" id="R4Z2M1"/>
<protein>
    <recommendedName>
        <fullName evidence="6">STAS domain-containing protein</fullName>
    </recommendedName>
</protein>
<dbReference type="EMBL" id="CANL01000018">
    <property type="protein sequence ID" value="CCM63536.1"/>
    <property type="molecule type" value="Genomic_DNA"/>
</dbReference>
<dbReference type="CDD" id="cd07042">
    <property type="entry name" value="STAS_SulP_like_sulfate_transporter"/>
    <property type="match status" value="1"/>
</dbReference>
<feature type="transmembrane region" description="Helical" evidence="5">
    <location>
        <begin position="213"/>
        <end position="231"/>
    </location>
</feature>
<dbReference type="PROSITE" id="PS50801">
    <property type="entry name" value="STAS"/>
    <property type="match status" value="1"/>
</dbReference>
<evidence type="ECO:0000313" key="8">
    <source>
        <dbReference type="Proteomes" id="UP000018291"/>
    </source>
</evidence>
<dbReference type="Pfam" id="PF00916">
    <property type="entry name" value="Sulfate_transp"/>
    <property type="match status" value="1"/>
</dbReference>
<keyword evidence="3 5" id="KW-1133">Transmembrane helix</keyword>
<organism evidence="7 8">
    <name type="scientific">Candidatus Neomicrothrix parvicella RN1</name>
    <dbReference type="NCBI Taxonomy" id="1229780"/>
    <lineage>
        <taxon>Bacteria</taxon>
        <taxon>Bacillati</taxon>
        <taxon>Actinomycetota</taxon>
        <taxon>Acidimicrobiia</taxon>
        <taxon>Acidimicrobiales</taxon>
        <taxon>Microthrixaceae</taxon>
        <taxon>Candidatus Neomicrothrix</taxon>
    </lineage>
</organism>
<dbReference type="OrthoDB" id="9771198at2"/>
<dbReference type="HOGENOM" id="CLU_003182_13_0_11"/>